<dbReference type="EMBL" id="CP034550">
    <property type="protein sequence ID" value="QFZ19863.1"/>
    <property type="molecule type" value="Genomic_DNA"/>
</dbReference>
<dbReference type="RefSeq" id="WP_033429479.1">
    <property type="nucleotide sequence ID" value="NZ_CP034550.1"/>
</dbReference>
<dbReference type="InterPro" id="IPR045428">
    <property type="entry name" value="EACC1"/>
</dbReference>
<dbReference type="Proteomes" id="UP000325787">
    <property type="component" value="Chromosome"/>
</dbReference>
<dbReference type="KEGG" id="ssyi:EKG83_22700"/>
<proteinExistence type="predicted"/>
<protein>
    <submittedName>
        <fullName evidence="1">Uncharacterized protein</fullName>
    </submittedName>
</protein>
<reference evidence="2" key="1">
    <citation type="journal article" date="2021" name="Curr. Microbiol.">
        <title>Complete genome of nocamycin-producing strain Saccharothrix syringae NRRL B-16468 reveals the biosynthetic potential for secondary metabolites.</title>
        <authorList>
            <person name="Mo X."/>
            <person name="Yang S."/>
        </authorList>
    </citation>
    <scope>NUCLEOTIDE SEQUENCE [LARGE SCALE GENOMIC DNA]</scope>
    <source>
        <strain evidence="2">ATCC 51364 / DSM 43886 / JCM 6844 / KCTC 9398 / NBRC 14523 / NRRL B-16468 / INA 2240</strain>
    </source>
</reference>
<dbReference type="Pfam" id="PF19953">
    <property type="entry name" value="EACC1"/>
    <property type="match status" value="1"/>
</dbReference>
<name>A0A5Q0H187_SACSY</name>
<evidence type="ECO:0000313" key="1">
    <source>
        <dbReference type="EMBL" id="QFZ19863.1"/>
    </source>
</evidence>
<dbReference type="OrthoDB" id="3627404at2"/>
<keyword evidence="2" id="KW-1185">Reference proteome</keyword>
<organism evidence="1 2">
    <name type="scientific">Saccharothrix syringae</name>
    <name type="common">Nocardiopsis syringae</name>
    <dbReference type="NCBI Taxonomy" id="103733"/>
    <lineage>
        <taxon>Bacteria</taxon>
        <taxon>Bacillati</taxon>
        <taxon>Actinomycetota</taxon>
        <taxon>Actinomycetes</taxon>
        <taxon>Pseudonocardiales</taxon>
        <taxon>Pseudonocardiaceae</taxon>
        <taxon>Saccharothrix</taxon>
    </lineage>
</organism>
<sequence>MGTEDERVVLLVVEPDPDVDPDSADRLARRLRTEVAQLDVDARLAAAGPSPEGAKVGDPVALGAVLVALSASGGVFPLLVETVRDWLARQAARHRVSLTVDGDTITLEKATAAERRALVDAYVQRHSG</sequence>
<evidence type="ECO:0000313" key="2">
    <source>
        <dbReference type="Proteomes" id="UP000325787"/>
    </source>
</evidence>
<accession>A0A5Q0H187</accession>
<dbReference type="AlphaFoldDB" id="A0A5Q0H187"/>
<gene>
    <name evidence="1" type="ORF">EKG83_22700</name>
</gene>